<dbReference type="InterPro" id="IPR054342">
    <property type="entry name" value="TY-Chap_C"/>
</dbReference>
<feature type="domain" description="TY-Chap C-terminal" evidence="1">
    <location>
        <begin position="2"/>
        <end position="68"/>
    </location>
</feature>
<dbReference type="STRING" id="2055.BCM27_00305"/>
<sequence>MPSRIAGLGNHDAATLTGYLEVCDDQWEHWQSMVNTARLAGADPRTIRLYDTEAAYWSRFAEMLRVAIAEVEASNRRAGRRRTA</sequence>
<evidence type="ECO:0000313" key="2">
    <source>
        <dbReference type="EMBL" id="PKZ65105.1"/>
    </source>
</evidence>
<name>A0A2I1R7M1_9ACTN</name>
<dbReference type="Proteomes" id="UP000234662">
    <property type="component" value="Unassembled WGS sequence"/>
</dbReference>
<gene>
    <name evidence="2" type="ORF">CYJ73_12360</name>
</gene>
<evidence type="ECO:0000313" key="3">
    <source>
        <dbReference type="Proteomes" id="UP000234662"/>
    </source>
</evidence>
<organism evidence="2 3">
    <name type="scientific">Gordonia terrae</name>
    <dbReference type="NCBI Taxonomy" id="2055"/>
    <lineage>
        <taxon>Bacteria</taxon>
        <taxon>Bacillati</taxon>
        <taxon>Actinomycetota</taxon>
        <taxon>Actinomycetes</taxon>
        <taxon>Mycobacteriales</taxon>
        <taxon>Gordoniaceae</taxon>
        <taxon>Gordonia</taxon>
    </lineage>
</organism>
<evidence type="ECO:0000259" key="1">
    <source>
        <dbReference type="Pfam" id="PF22554"/>
    </source>
</evidence>
<comment type="caution">
    <text evidence="2">The sequence shown here is derived from an EMBL/GenBank/DDBJ whole genome shotgun (WGS) entry which is preliminary data.</text>
</comment>
<dbReference type="EMBL" id="PKJC01000008">
    <property type="protein sequence ID" value="PKZ65105.1"/>
    <property type="molecule type" value="Genomic_DNA"/>
</dbReference>
<proteinExistence type="predicted"/>
<dbReference type="Pfam" id="PF22554">
    <property type="entry name" value="Chap-C"/>
    <property type="match status" value="1"/>
</dbReference>
<protein>
    <recommendedName>
        <fullName evidence="1">TY-Chap C-terminal domain-containing protein</fullName>
    </recommendedName>
</protein>
<dbReference type="AlphaFoldDB" id="A0A2I1R7M1"/>
<accession>A0A2I1R7M1</accession>
<reference evidence="2 3" key="1">
    <citation type="submission" date="2017-12" db="EMBL/GenBank/DDBJ databases">
        <title>Phylogenetic diversity of female urinary microbiome.</title>
        <authorList>
            <person name="Thomas-White K."/>
            <person name="Wolfe A.J."/>
        </authorList>
    </citation>
    <scope>NUCLEOTIDE SEQUENCE [LARGE SCALE GENOMIC DNA]</scope>
    <source>
        <strain evidence="2 3">UMB0777</strain>
    </source>
</reference>